<dbReference type="STRING" id="869279.SE15_09920"/>
<dbReference type="InterPro" id="IPR014016">
    <property type="entry name" value="UvrD-like_ATP-bd"/>
</dbReference>
<evidence type="ECO:0000313" key="15">
    <source>
        <dbReference type="EMBL" id="KPL82914.1"/>
    </source>
</evidence>
<dbReference type="PANTHER" id="PTHR11070:SF2">
    <property type="entry name" value="ATP-DEPENDENT DNA HELICASE SRS2"/>
    <property type="match status" value="1"/>
</dbReference>
<evidence type="ECO:0000256" key="4">
    <source>
        <dbReference type="ARBA" id="ARBA00022806"/>
    </source>
</evidence>
<evidence type="ECO:0000313" key="16">
    <source>
        <dbReference type="Proteomes" id="UP000050544"/>
    </source>
</evidence>
<dbReference type="AlphaFoldDB" id="A0A0N8GQ75"/>
<dbReference type="FunFam" id="1.10.10.160:FF:000001">
    <property type="entry name" value="ATP-dependent DNA helicase"/>
    <property type="match status" value="1"/>
</dbReference>
<dbReference type="Gene3D" id="1.10.486.10">
    <property type="entry name" value="PCRA, domain 4"/>
    <property type="match status" value="1"/>
</dbReference>
<dbReference type="PROSITE" id="PS51217">
    <property type="entry name" value="UVRD_HELICASE_CTER"/>
    <property type="match status" value="1"/>
</dbReference>
<evidence type="ECO:0000256" key="9">
    <source>
        <dbReference type="ARBA" id="ARBA00034808"/>
    </source>
</evidence>
<dbReference type="InterPro" id="IPR014017">
    <property type="entry name" value="DNA_helicase_UvrD-like_C"/>
</dbReference>
<sequence length="736" mass="84232">MFENQPLDFLKHLNPEQYRAVTAGEGPILVLAGPGSGKTRVLTQRIAYLVKAMGVRPHHILAVTFTNKAAREMQHRLETLLGEQSQSIWLGTFHAVCARILRREAAYLPFDQNFVIMDADDQIALVRQALKALNLDEKLYRPAGIHATISMAKNNLITPEEFTPRTYRDEVVKRVYQQYQTFLRNNNAVDFDDLLIETVRLFRENPPVLERYAGRFEHVLVDEFQDTNLVQYELLKLLTSVHQNVFVVGDEDQSIYRWRGADYRNVLRFESEFPDVQKILLQQNYRSTQTVLDAAQGVINRNHQRTPKRLFSDRGRGEPIVLYEAVDEFAEATFVVDTIRQWIESGKARGSDFAVMYRTNAQSRLLEEAFLRAGIPYHLVGAQRFYGRREVKDVIAFLRLAQNPDDEISLLRVINVPPRGIGEKSLVALQLLARETHQSPGHLLLELGEKGHDSPYWARFPGRSAMLLADFGGLLANWQRARDTLSLIELFDRILADVGYEAYINDGSEEGQDRWENVQELRRLAFEYRERGLSAFLEDLALVSDQDTLPQDQNAPTLLTLHAAKGLEFPQVFIIGLDEGLLPHSRSRDDPEEMAEERRLFYVGLTRAKDRVYLVRALRRSAYGVAVEQEPSRFLADIDERLLQRQGYRRTRSSATTWAAERSPSSRVPPSPAHAAILQPRYRPGQRVRHPAWGEGMVVDSRIQEDGEETVDVFFESVGFKRVIASIARLEAINPD</sequence>
<reference evidence="15 16" key="1">
    <citation type="submission" date="2015-07" db="EMBL/GenBank/DDBJ databases">
        <title>Whole genome sequence of Thermanaerothrix daxensis DSM 23592.</title>
        <authorList>
            <person name="Hemp J."/>
            <person name="Ward L.M."/>
            <person name="Pace L.A."/>
            <person name="Fischer W.W."/>
        </authorList>
    </citation>
    <scope>NUCLEOTIDE SEQUENCE [LARGE SCALE GENOMIC DNA]</scope>
    <source>
        <strain evidence="15 16">GNS-1</strain>
    </source>
</reference>
<evidence type="ECO:0000256" key="8">
    <source>
        <dbReference type="ARBA" id="ARBA00034617"/>
    </source>
</evidence>
<dbReference type="GO" id="GO:0009314">
    <property type="term" value="P:response to radiation"/>
    <property type="evidence" value="ECO:0007669"/>
    <property type="project" value="UniProtKB-ARBA"/>
</dbReference>
<evidence type="ECO:0000256" key="11">
    <source>
        <dbReference type="PROSITE-ProRule" id="PRU00560"/>
    </source>
</evidence>
<evidence type="ECO:0000256" key="3">
    <source>
        <dbReference type="ARBA" id="ARBA00022801"/>
    </source>
</evidence>
<evidence type="ECO:0000256" key="1">
    <source>
        <dbReference type="ARBA" id="ARBA00009922"/>
    </source>
</evidence>
<dbReference type="RefSeq" id="WP_054522475.1">
    <property type="nucleotide sequence ID" value="NZ_LGKO01000005.1"/>
</dbReference>
<dbReference type="Pfam" id="PF21196">
    <property type="entry name" value="PcrA_UvrD_tudor"/>
    <property type="match status" value="1"/>
</dbReference>
<dbReference type="GO" id="GO:0000725">
    <property type="term" value="P:recombinational repair"/>
    <property type="evidence" value="ECO:0007669"/>
    <property type="project" value="TreeGrafter"/>
</dbReference>
<keyword evidence="2 11" id="KW-0547">Nucleotide-binding</keyword>
<protein>
    <recommendedName>
        <fullName evidence="9">DNA 3'-5' helicase</fullName>
        <ecNumber evidence="9">5.6.2.4</ecNumber>
    </recommendedName>
</protein>
<feature type="region of interest" description="Disordered" evidence="12">
    <location>
        <begin position="654"/>
        <end position="673"/>
    </location>
</feature>
<comment type="caution">
    <text evidence="15">The sequence shown here is derived from an EMBL/GenBank/DDBJ whole genome shotgun (WGS) entry which is preliminary data.</text>
</comment>
<evidence type="ECO:0000256" key="12">
    <source>
        <dbReference type="SAM" id="MobiDB-lite"/>
    </source>
</evidence>
<dbReference type="InterPro" id="IPR027417">
    <property type="entry name" value="P-loop_NTPase"/>
</dbReference>
<dbReference type="Gene3D" id="3.40.50.300">
    <property type="entry name" value="P-loop containing nucleotide triphosphate hydrolases"/>
    <property type="match status" value="2"/>
</dbReference>
<dbReference type="GO" id="GO:0016887">
    <property type="term" value="F:ATP hydrolysis activity"/>
    <property type="evidence" value="ECO:0007669"/>
    <property type="project" value="RHEA"/>
</dbReference>
<comment type="catalytic activity">
    <reaction evidence="8">
        <text>Couples ATP hydrolysis with the unwinding of duplex DNA by translocating in the 3'-5' direction.</text>
        <dbReference type="EC" id="5.6.2.4"/>
    </reaction>
</comment>
<dbReference type="SUPFAM" id="SSF52540">
    <property type="entry name" value="P-loop containing nucleoside triphosphate hydrolases"/>
    <property type="match status" value="1"/>
</dbReference>
<keyword evidence="16" id="KW-1185">Reference proteome</keyword>
<dbReference type="GO" id="GO:0005524">
    <property type="term" value="F:ATP binding"/>
    <property type="evidence" value="ECO:0007669"/>
    <property type="project" value="UniProtKB-UniRule"/>
</dbReference>
<dbReference type="InterPro" id="IPR000212">
    <property type="entry name" value="DNA_helicase_UvrD/REP"/>
</dbReference>
<accession>A0A0N8GQ75</accession>
<dbReference type="PROSITE" id="PS51198">
    <property type="entry name" value="UVRD_HELICASE_ATP_BIND"/>
    <property type="match status" value="1"/>
</dbReference>
<dbReference type="PANTHER" id="PTHR11070">
    <property type="entry name" value="UVRD / RECB / PCRA DNA HELICASE FAMILY MEMBER"/>
    <property type="match status" value="1"/>
</dbReference>
<organism evidence="15 16">
    <name type="scientific">Thermanaerothrix daxensis</name>
    <dbReference type="NCBI Taxonomy" id="869279"/>
    <lineage>
        <taxon>Bacteria</taxon>
        <taxon>Bacillati</taxon>
        <taxon>Chloroflexota</taxon>
        <taxon>Anaerolineae</taxon>
        <taxon>Anaerolineales</taxon>
        <taxon>Anaerolineaceae</taxon>
        <taxon>Thermanaerothrix</taxon>
    </lineage>
</organism>
<feature type="domain" description="UvrD-like helicase ATP-binding" evidence="13">
    <location>
        <begin position="11"/>
        <end position="288"/>
    </location>
</feature>
<dbReference type="InterPro" id="IPR013986">
    <property type="entry name" value="DExx_box_DNA_helicase_dom_sf"/>
</dbReference>
<dbReference type="OrthoDB" id="9810135at2"/>
<keyword evidence="4 11" id="KW-0347">Helicase</keyword>
<comment type="catalytic activity">
    <reaction evidence="10">
        <text>ATP + H2O = ADP + phosphate + H(+)</text>
        <dbReference type="Rhea" id="RHEA:13065"/>
        <dbReference type="ChEBI" id="CHEBI:15377"/>
        <dbReference type="ChEBI" id="CHEBI:15378"/>
        <dbReference type="ChEBI" id="CHEBI:30616"/>
        <dbReference type="ChEBI" id="CHEBI:43474"/>
        <dbReference type="ChEBI" id="CHEBI:456216"/>
        <dbReference type="EC" id="5.6.2.4"/>
    </reaction>
</comment>
<evidence type="ECO:0000256" key="10">
    <source>
        <dbReference type="ARBA" id="ARBA00048988"/>
    </source>
</evidence>
<dbReference type="PATRIC" id="fig|869279.4.peg.1595"/>
<dbReference type="CDD" id="cd17932">
    <property type="entry name" value="DEXQc_UvrD"/>
    <property type="match status" value="1"/>
</dbReference>
<evidence type="ECO:0000256" key="7">
    <source>
        <dbReference type="ARBA" id="ARBA00023235"/>
    </source>
</evidence>
<feature type="domain" description="UvrD-like helicase C-terminal" evidence="14">
    <location>
        <begin position="289"/>
        <end position="566"/>
    </location>
</feature>
<dbReference type="Pfam" id="PF00580">
    <property type="entry name" value="UvrD-helicase"/>
    <property type="match status" value="1"/>
</dbReference>
<dbReference type="EC" id="5.6.2.4" evidence="9"/>
<dbReference type="GO" id="GO:0043138">
    <property type="term" value="F:3'-5' DNA helicase activity"/>
    <property type="evidence" value="ECO:0007669"/>
    <property type="project" value="UniProtKB-EC"/>
</dbReference>
<feature type="binding site" evidence="11">
    <location>
        <begin position="32"/>
        <end position="39"/>
    </location>
    <ligand>
        <name>ATP</name>
        <dbReference type="ChEBI" id="CHEBI:30616"/>
    </ligand>
</feature>
<comment type="similarity">
    <text evidence="1">Belongs to the helicase family. UvrD subfamily.</text>
</comment>
<gene>
    <name evidence="15" type="ORF">SE15_09920</name>
</gene>
<keyword evidence="3 11" id="KW-0378">Hydrolase</keyword>
<dbReference type="GO" id="GO:0005829">
    <property type="term" value="C:cytosol"/>
    <property type="evidence" value="ECO:0007669"/>
    <property type="project" value="TreeGrafter"/>
</dbReference>
<evidence type="ECO:0000256" key="6">
    <source>
        <dbReference type="ARBA" id="ARBA00023125"/>
    </source>
</evidence>
<evidence type="ECO:0000259" key="14">
    <source>
        <dbReference type="PROSITE" id="PS51217"/>
    </source>
</evidence>
<dbReference type="EMBL" id="LGKO01000005">
    <property type="protein sequence ID" value="KPL82914.1"/>
    <property type="molecule type" value="Genomic_DNA"/>
</dbReference>
<evidence type="ECO:0000256" key="5">
    <source>
        <dbReference type="ARBA" id="ARBA00022840"/>
    </source>
</evidence>
<dbReference type="Proteomes" id="UP000050544">
    <property type="component" value="Unassembled WGS sequence"/>
</dbReference>
<dbReference type="CDD" id="cd18807">
    <property type="entry name" value="SF1_C_UvrD"/>
    <property type="match status" value="1"/>
</dbReference>
<dbReference type="GO" id="GO:0003677">
    <property type="term" value="F:DNA binding"/>
    <property type="evidence" value="ECO:0007669"/>
    <property type="project" value="UniProtKB-KW"/>
</dbReference>
<dbReference type="Pfam" id="PF13361">
    <property type="entry name" value="UvrD_C"/>
    <property type="match status" value="2"/>
</dbReference>
<name>A0A0N8GQ75_9CHLR</name>
<evidence type="ECO:0000256" key="2">
    <source>
        <dbReference type="ARBA" id="ARBA00022741"/>
    </source>
</evidence>
<keyword evidence="6" id="KW-0238">DNA-binding</keyword>
<proteinExistence type="inferred from homology"/>
<keyword evidence="5 11" id="KW-0067">ATP-binding</keyword>
<keyword evidence="7" id="KW-0413">Isomerase</keyword>
<dbReference type="GO" id="GO:0033202">
    <property type="term" value="C:DNA helicase complex"/>
    <property type="evidence" value="ECO:0007669"/>
    <property type="project" value="TreeGrafter"/>
</dbReference>
<dbReference type="Gene3D" id="1.10.10.160">
    <property type="match status" value="1"/>
</dbReference>
<evidence type="ECO:0000259" key="13">
    <source>
        <dbReference type="PROSITE" id="PS51198"/>
    </source>
</evidence>